<comment type="subcellular location">
    <subcellularLocation>
        <location evidence="2">Cytoplasm</location>
    </subcellularLocation>
</comment>
<evidence type="ECO:0000313" key="4">
    <source>
        <dbReference type="Proteomes" id="UP001623330"/>
    </source>
</evidence>
<dbReference type="Pfam" id="PF07065">
    <property type="entry name" value="D123"/>
    <property type="match status" value="1"/>
</dbReference>
<evidence type="ECO:0000256" key="1">
    <source>
        <dbReference type="ARBA" id="ARBA00011047"/>
    </source>
</evidence>
<organism evidence="3 4">
    <name type="scientific">Nakaseomyces bracarensis</name>
    <dbReference type="NCBI Taxonomy" id="273131"/>
    <lineage>
        <taxon>Eukaryota</taxon>
        <taxon>Fungi</taxon>
        <taxon>Dikarya</taxon>
        <taxon>Ascomycota</taxon>
        <taxon>Saccharomycotina</taxon>
        <taxon>Saccharomycetes</taxon>
        <taxon>Saccharomycetales</taxon>
        <taxon>Saccharomycetaceae</taxon>
        <taxon>Nakaseomyces</taxon>
    </lineage>
</organism>
<keyword evidence="2" id="KW-0143">Chaperone</keyword>
<keyword evidence="2" id="KW-0479">Metal-binding</keyword>
<dbReference type="PIRSF" id="PIRSF007807">
    <property type="entry name" value="Cdc123"/>
    <property type="match status" value="1"/>
</dbReference>
<proteinExistence type="inferred from homology"/>
<comment type="similarity">
    <text evidence="1 2">Belongs to the CDC123 family.</text>
</comment>
<keyword evidence="2" id="KW-0963">Cytoplasm</keyword>
<keyword evidence="4" id="KW-1185">Reference proteome</keyword>
<keyword evidence="2" id="KW-0067">ATP-binding</keyword>
<dbReference type="PANTHER" id="PTHR15323:SF6">
    <property type="entry name" value="CELL DIVISION CYCLE PROTEIN 123 HOMOLOG"/>
    <property type="match status" value="1"/>
</dbReference>
<dbReference type="EMBL" id="JBEVYD010000010">
    <property type="protein sequence ID" value="KAL3230161.1"/>
    <property type="molecule type" value="Genomic_DNA"/>
</dbReference>
<dbReference type="Proteomes" id="UP001623330">
    <property type="component" value="Unassembled WGS sequence"/>
</dbReference>
<protein>
    <recommendedName>
        <fullName evidence="2">Translation initiation factor eIF2 assembly protein</fullName>
    </recommendedName>
</protein>
<gene>
    <name evidence="3" type="ORF">RNJ44_01524</name>
</gene>
<keyword evidence="2" id="KW-0460">Magnesium</keyword>
<sequence length="353" mass="41420">MDSEEYTPLSELPVTCEQVEHCAYSFWYEKFKSHIPKTRIIKPLPQQFIQYLEQDGIKLPISSNELSSYTDDIVRSEENEYSDWEADEDTATEYEPGIEPLNDFPEFHQQLKDIISELGPVTPKLNWSAPKDATWILPNNTMKCNEVNEIYLLLNASNYIVHDLEHAFDECVDKKQGEPEYELILRQWFNINPALEFRVFVKDGKVVGATQRDLNYYDYLEKLSDTLKDLIDEFVEDVVVPGFPDKSFVIDLYIPRPFNRVYLIDINPFARKTDSHLFTWNEIIEIDTTEDKDYEMRLVTEHNTGRFASKEHSQNHVPKDVVDASLDPEKIKELTEKWSEMLLKQQQDVSDEE</sequence>
<evidence type="ECO:0000256" key="2">
    <source>
        <dbReference type="PIRNR" id="PIRNR007807"/>
    </source>
</evidence>
<dbReference type="InterPro" id="IPR009772">
    <property type="entry name" value="CDC123"/>
</dbReference>
<dbReference type="PANTHER" id="PTHR15323">
    <property type="entry name" value="D123 PROTEIN"/>
    <property type="match status" value="1"/>
</dbReference>
<evidence type="ECO:0000313" key="3">
    <source>
        <dbReference type="EMBL" id="KAL3230161.1"/>
    </source>
</evidence>
<keyword evidence="2" id="KW-0547">Nucleotide-binding</keyword>
<name>A0ABR4NQ35_9SACH</name>
<accession>A0ABR4NQ35</accession>
<reference evidence="3 4" key="1">
    <citation type="submission" date="2024-05" db="EMBL/GenBank/DDBJ databases">
        <title>Long read based assembly of the Candida bracarensis genome reveals expanded adhesin content.</title>
        <authorList>
            <person name="Marcet-Houben M."/>
            <person name="Ksiezopolska E."/>
            <person name="Gabaldon T."/>
        </authorList>
    </citation>
    <scope>NUCLEOTIDE SEQUENCE [LARGE SCALE GENOMIC DNA]</scope>
    <source>
        <strain evidence="3 4">CBM6</strain>
    </source>
</reference>
<comment type="caution">
    <text evidence="3">The sequence shown here is derived from an EMBL/GenBank/DDBJ whole genome shotgun (WGS) entry which is preliminary data.</text>
</comment>